<dbReference type="KEGG" id="hprf:HLPR_04180"/>
<feature type="domain" description="Glycosyl transferase family 28 C-terminal" evidence="5">
    <location>
        <begin position="199"/>
        <end position="326"/>
    </location>
</feature>
<keyword evidence="4" id="KW-0808">Transferase</keyword>
<protein>
    <submittedName>
        <fullName evidence="7">Glycosyltransferase</fullName>
    </submittedName>
</protein>
<feature type="domain" description="Diacylglycerol glucosyltransferase N-terminal" evidence="6">
    <location>
        <begin position="18"/>
        <end position="182"/>
    </location>
</feature>
<keyword evidence="8" id="KW-1185">Reference proteome</keyword>
<dbReference type="InterPro" id="IPR007235">
    <property type="entry name" value="Glyco_trans_28_C"/>
</dbReference>
<dbReference type="EMBL" id="AP028654">
    <property type="protein sequence ID" value="BEP28087.1"/>
    <property type="molecule type" value="Genomic_DNA"/>
</dbReference>
<dbReference type="AlphaFoldDB" id="A0AAU9E628"/>
<name>A0AAU9E628_9FIRM</name>
<comment type="subcellular location">
    <subcellularLocation>
        <location evidence="1">Membrane</location>
    </subcellularLocation>
</comment>
<dbReference type="Gene3D" id="3.40.50.2000">
    <property type="entry name" value="Glycogen Phosphorylase B"/>
    <property type="match status" value="1"/>
</dbReference>
<accession>A0AAU9E628</accession>
<dbReference type="GO" id="GO:0016758">
    <property type="term" value="F:hexosyltransferase activity"/>
    <property type="evidence" value="ECO:0007669"/>
    <property type="project" value="InterPro"/>
</dbReference>
<dbReference type="PANTHER" id="PTHR43025:SF3">
    <property type="entry name" value="MONOGALACTOSYLDIACYLGLYCEROL SYNTHASE 1, CHLOROPLASTIC"/>
    <property type="match status" value="1"/>
</dbReference>
<dbReference type="PANTHER" id="PTHR43025">
    <property type="entry name" value="MONOGALACTOSYLDIACYLGLYCEROL SYNTHASE"/>
    <property type="match status" value="1"/>
</dbReference>
<dbReference type="GO" id="GO:0009247">
    <property type="term" value="P:glycolipid biosynthetic process"/>
    <property type="evidence" value="ECO:0007669"/>
    <property type="project" value="InterPro"/>
</dbReference>
<sequence>MSEKSNILIFTTSFGMGHLSVANAIKEQLINENKENIIEIVDILDVSNPKTKDIFFNTYKFLTSKHENIYNYFYKIKKDVPNNYIDGIMYNMYLKKVAKYIMHKNPDLIISTFPMCSGFVSKAKAKYDLKIPLITSITDVVDSWEWIHSNTDMYFVPSKVVGEKLVGKGIDEKQIKVTGIPVKNEFLQYLKKENSKKQLLIMGGVMDKLGIDQVVLDKLDGLSNVKTVIVTGNNKVLYDKLSKNSDYKNIEILGYTTEIAKFMSESDVLVTKPGGATLFEAINKGLPMIIKNSNVGQEEENIKYIREKGIGILIEDSESIEDIIIDSLSNTSVLELLRLNISNIKNEINPHLIGKYALELI</sequence>
<dbReference type="RefSeq" id="WP_338536433.1">
    <property type="nucleotide sequence ID" value="NZ_AP028654.1"/>
</dbReference>
<dbReference type="GO" id="GO:0016020">
    <property type="term" value="C:membrane"/>
    <property type="evidence" value="ECO:0007669"/>
    <property type="project" value="UniProtKB-SubCell"/>
</dbReference>
<comment type="similarity">
    <text evidence="2">Belongs to the glycosyltransferase 28 family.</text>
</comment>
<dbReference type="InterPro" id="IPR009695">
    <property type="entry name" value="Diacylglyc_glucosyltr_N"/>
</dbReference>
<dbReference type="Pfam" id="PF04101">
    <property type="entry name" value="Glyco_tran_28_C"/>
    <property type="match status" value="1"/>
</dbReference>
<proteinExistence type="inferred from homology"/>
<evidence type="ECO:0000259" key="6">
    <source>
        <dbReference type="Pfam" id="PF06925"/>
    </source>
</evidence>
<evidence type="ECO:0000256" key="4">
    <source>
        <dbReference type="ARBA" id="ARBA00022679"/>
    </source>
</evidence>
<evidence type="ECO:0000259" key="5">
    <source>
        <dbReference type="Pfam" id="PF04101"/>
    </source>
</evidence>
<dbReference type="InterPro" id="IPR050519">
    <property type="entry name" value="Glycosyltransf_28_UgtP"/>
</dbReference>
<evidence type="ECO:0000256" key="2">
    <source>
        <dbReference type="ARBA" id="ARBA00006962"/>
    </source>
</evidence>
<gene>
    <name evidence="7" type="ORF">HLPR_04180</name>
</gene>
<dbReference type="Proteomes" id="UP001321786">
    <property type="component" value="Chromosome"/>
</dbReference>
<evidence type="ECO:0000313" key="8">
    <source>
        <dbReference type="Proteomes" id="UP001321786"/>
    </source>
</evidence>
<evidence type="ECO:0000256" key="1">
    <source>
        <dbReference type="ARBA" id="ARBA00004370"/>
    </source>
</evidence>
<dbReference type="SUPFAM" id="SSF53756">
    <property type="entry name" value="UDP-Glycosyltransferase/glycogen phosphorylase"/>
    <property type="match status" value="1"/>
</dbReference>
<dbReference type="Pfam" id="PF06925">
    <property type="entry name" value="MGDG_synth"/>
    <property type="match status" value="1"/>
</dbReference>
<organism evidence="7 8">
    <name type="scientific">Helicovermis profundi</name>
    <dbReference type="NCBI Taxonomy" id="3065157"/>
    <lineage>
        <taxon>Bacteria</taxon>
        <taxon>Bacillati</taxon>
        <taxon>Bacillota</taxon>
        <taxon>Clostridia</taxon>
        <taxon>Helicovermis</taxon>
    </lineage>
</organism>
<reference evidence="7 8" key="1">
    <citation type="submission" date="2023-08" db="EMBL/GenBank/DDBJ databases">
        <title>Helicovermis profunda gen. nov., sp. nov., a novel mesophilic, fermentative bacterium within the Bacillota from a deep-sea hydrothermal vent chimney.</title>
        <authorList>
            <person name="Miyazaki U."/>
            <person name="Mizutani D."/>
            <person name="Hashimoto Y."/>
            <person name="Tame A."/>
            <person name="Sawayama S."/>
            <person name="Miyazaki J."/>
            <person name="Takai K."/>
            <person name="Nakagawa S."/>
        </authorList>
    </citation>
    <scope>NUCLEOTIDE SEQUENCE [LARGE SCALE GENOMIC DNA]</scope>
    <source>
        <strain evidence="7 8">S502</strain>
    </source>
</reference>
<evidence type="ECO:0000256" key="3">
    <source>
        <dbReference type="ARBA" id="ARBA00022676"/>
    </source>
</evidence>
<evidence type="ECO:0000313" key="7">
    <source>
        <dbReference type="EMBL" id="BEP28087.1"/>
    </source>
</evidence>
<keyword evidence="3" id="KW-0328">Glycosyltransferase</keyword>